<dbReference type="Proteomes" id="UP000321393">
    <property type="component" value="Unassembled WGS sequence"/>
</dbReference>
<sequence>MLVCSEPGGNTKTIGMRGPRRATRVISITMLDWRPVVPHSPKSVVIPKDTHAEGRRGLHAKRAGRGRAWFATRGDARAHSGMRTRVRFATRGGARARSGVRTRVWLRVRATAEARVRVSDGWRRAVDDRRSLLLDDAADDVSRGGYERIGCGSRRVTRVVRLLLRLAPERLCLKLAVKAATRVGGEGFGG</sequence>
<evidence type="ECO:0000313" key="1">
    <source>
        <dbReference type="EMBL" id="KAA0051441.1"/>
    </source>
</evidence>
<organism evidence="1 2">
    <name type="scientific">Cucumis melo var. makuwa</name>
    <name type="common">Oriental melon</name>
    <dbReference type="NCBI Taxonomy" id="1194695"/>
    <lineage>
        <taxon>Eukaryota</taxon>
        <taxon>Viridiplantae</taxon>
        <taxon>Streptophyta</taxon>
        <taxon>Embryophyta</taxon>
        <taxon>Tracheophyta</taxon>
        <taxon>Spermatophyta</taxon>
        <taxon>Magnoliopsida</taxon>
        <taxon>eudicotyledons</taxon>
        <taxon>Gunneridae</taxon>
        <taxon>Pentapetalae</taxon>
        <taxon>rosids</taxon>
        <taxon>fabids</taxon>
        <taxon>Cucurbitales</taxon>
        <taxon>Cucurbitaceae</taxon>
        <taxon>Benincaseae</taxon>
        <taxon>Cucumis</taxon>
    </lineage>
</organism>
<reference evidence="1 2" key="1">
    <citation type="submission" date="2019-08" db="EMBL/GenBank/DDBJ databases">
        <title>Draft genome sequences of two oriental melons (Cucumis melo L. var makuwa).</title>
        <authorList>
            <person name="Kwon S.-Y."/>
        </authorList>
    </citation>
    <scope>NUCLEOTIDE SEQUENCE [LARGE SCALE GENOMIC DNA]</scope>
    <source>
        <strain evidence="2">cv. SW 3</strain>
        <tissue evidence="1">Leaf</tissue>
    </source>
</reference>
<name>A0A5A7UD11_CUCMM</name>
<proteinExistence type="predicted"/>
<accession>A0A5A7UD11</accession>
<protein>
    <submittedName>
        <fullName evidence="1">Uncharacterized protein</fullName>
    </submittedName>
</protein>
<dbReference type="AlphaFoldDB" id="A0A5A7UD11"/>
<evidence type="ECO:0000313" key="2">
    <source>
        <dbReference type="Proteomes" id="UP000321393"/>
    </source>
</evidence>
<gene>
    <name evidence="1" type="ORF">E6C27_scaffold55G001940</name>
</gene>
<comment type="caution">
    <text evidence="1">The sequence shown here is derived from an EMBL/GenBank/DDBJ whole genome shotgun (WGS) entry which is preliminary data.</text>
</comment>
<dbReference type="EMBL" id="SSTE01011267">
    <property type="protein sequence ID" value="KAA0051441.1"/>
    <property type="molecule type" value="Genomic_DNA"/>
</dbReference>